<dbReference type="Gene3D" id="1.20.1250.20">
    <property type="entry name" value="MFS general substrate transporter like domains"/>
    <property type="match status" value="1"/>
</dbReference>
<evidence type="ECO:0000256" key="5">
    <source>
        <dbReference type="ARBA" id="ARBA00023136"/>
    </source>
</evidence>
<feature type="domain" description="Major facilitator superfamily (MFS) profile" evidence="7">
    <location>
        <begin position="1"/>
        <end position="88"/>
    </location>
</feature>
<protein>
    <recommendedName>
        <fullName evidence="7">Major facilitator superfamily (MFS) profile domain-containing protein</fullName>
    </recommendedName>
</protein>
<dbReference type="Pfam" id="PF00083">
    <property type="entry name" value="Sugar_tr"/>
    <property type="match status" value="1"/>
</dbReference>
<dbReference type="SUPFAM" id="SSF103473">
    <property type="entry name" value="MFS general substrate transporter"/>
    <property type="match status" value="1"/>
</dbReference>
<dbReference type="GO" id="GO:0022857">
    <property type="term" value="F:transmembrane transporter activity"/>
    <property type="evidence" value="ECO:0007669"/>
    <property type="project" value="InterPro"/>
</dbReference>
<evidence type="ECO:0000256" key="1">
    <source>
        <dbReference type="ARBA" id="ARBA00004141"/>
    </source>
</evidence>
<dbReference type="InterPro" id="IPR036259">
    <property type="entry name" value="MFS_trans_sf"/>
</dbReference>
<dbReference type="InterPro" id="IPR020846">
    <property type="entry name" value="MFS_dom"/>
</dbReference>
<feature type="transmembrane region" description="Helical" evidence="6">
    <location>
        <begin position="62"/>
        <end position="81"/>
    </location>
</feature>
<dbReference type="EMBL" id="HBGY01017312">
    <property type="protein sequence ID" value="CAD9584111.1"/>
    <property type="molecule type" value="Transcribed_RNA"/>
</dbReference>
<dbReference type="InterPro" id="IPR050814">
    <property type="entry name" value="Myo-inositol_Transporter"/>
</dbReference>
<evidence type="ECO:0000313" key="8">
    <source>
        <dbReference type="EMBL" id="CAD9584111.1"/>
    </source>
</evidence>
<dbReference type="PROSITE" id="PS50850">
    <property type="entry name" value="MFS"/>
    <property type="match status" value="1"/>
</dbReference>
<proteinExistence type="predicted"/>
<accession>A0A7S2KSH2</accession>
<keyword evidence="2" id="KW-0813">Transport</keyword>
<evidence type="ECO:0000256" key="2">
    <source>
        <dbReference type="ARBA" id="ARBA00022448"/>
    </source>
</evidence>
<keyword evidence="3 6" id="KW-0812">Transmembrane</keyword>
<evidence type="ECO:0000256" key="4">
    <source>
        <dbReference type="ARBA" id="ARBA00022989"/>
    </source>
</evidence>
<gene>
    <name evidence="8" type="ORF">LDAN0321_LOCUS11199</name>
</gene>
<evidence type="ECO:0000256" key="3">
    <source>
        <dbReference type="ARBA" id="ARBA00022692"/>
    </source>
</evidence>
<feature type="transmembrane region" description="Helical" evidence="6">
    <location>
        <begin position="6"/>
        <end position="22"/>
    </location>
</feature>
<evidence type="ECO:0000256" key="6">
    <source>
        <dbReference type="SAM" id="Phobius"/>
    </source>
</evidence>
<keyword evidence="5 6" id="KW-0472">Membrane</keyword>
<reference evidence="8" key="1">
    <citation type="submission" date="2021-01" db="EMBL/GenBank/DDBJ databases">
        <authorList>
            <person name="Corre E."/>
            <person name="Pelletier E."/>
            <person name="Niang G."/>
            <person name="Scheremetjew M."/>
            <person name="Finn R."/>
            <person name="Kale V."/>
            <person name="Holt S."/>
            <person name="Cochrane G."/>
            <person name="Meng A."/>
            <person name="Brown T."/>
            <person name="Cohen L."/>
        </authorList>
    </citation>
    <scope>NUCLEOTIDE SEQUENCE</scope>
    <source>
        <strain evidence="8">B650</strain>
    </source>
</reference>
<sequence length="136" mass="14842">MSLGLYLIMFTIGMGPGSWLIPSEVFSTNIRAKAMSVATVTNRLVATIVSSTTLTAKNTIGFGTYFLILAGCCFLVLLFYIHVVPETKGKHLEEMTHYFAEITNDQSILELESRVSIIGDPTSPLLSGNGRESTYV</sequence>
<dbReference type="GO" id="GO:0016020">
    <property type="term" value="C:membrane"/>
    <property type="evidence" value="ECO:0007669"/>
    <property type="project" value="UniProtKB-SubCell"/>
</dbReference>
<dbReference type="InterPro" id="IPR005828">
    <property type="entry name" value="MFS_sugar_transport-like"/>
</dbReference>
<evidence type="ECO:0000259" key="7">
    <source>
        <dbReference type="PROSITE" id="PS50850"/>
    </source>
</evidence>
<organism evidence="8">
    <name type="scientific">Leptocylindrus danicus</name>
    <dbReference type="NCBI Taxonomy" id="163516"/>
    <lineage>
        <taxon>Eukaryota</taxon>
        <taxon>Sar</taxon>
        <taxon>Stramenopiles</taxon>
        <taxon>Ochrophyta</taxon>
        <taxon>Bacillariophyta</taxon>
        <taxon>Coscinodiscophyceae</taxon>
        <taxon>Chaetocerotophycidae</taxon>
        <taxon>Leptocylindrales</taxon>
        <taxon>Leptocylindraceae</taxon>
        <taxon>Leptocylindrus</taxon>
    </lineage>
</organism>
<dbReference type="AlphaFoldDB" id="A0A7S2KSH2"/>
<keyword evidence="4 6" id="KW-1133">Transmembrane helix</keyword>
<dbReference type="PANTHER" id="PTHR48020">
    <property type="entry name" value="PROTON MYO-INOSITOL COTRANSPORTER"/>
    <property type="match status" value="1"/>
</dbReference>
<comment type="subcellular location">
    <subcellularLocation>
        <location evidence="1">Membrane</location>
        <topology evidence="1">Multi-pass membrane protein</topology>
    </subcellularLocation>
</comment>
<dbReference type="PANTHER" id="PTHR48020:SF12">
    <property type="entry name" value="PROTON MYO-INOSITOL COTRANSPORTER"/>
    <property type="match status" value="1"/>
</dbReference>
<name>A0A7S2KSH2_9STRA</name>